<feature type="region of interest" description="Disordered" evidence="1">
    <location>
        <begin position="1"/>
        <end position="37"/>
    </location>
</feature>
<gene>
    <name evidence="2" type="ORF">JCM9140_2875</name>
</gene>
<name>W4Q5X8_9BACI</name>
<feature type="compositionally biased region" description="Basic and acidic residues" evidence="1">
    <location>
        <begin position="21"/>
        <end position="37"/>
    </location>
</feature>
<dbReference type="AlphaFoldDB" id="W4Q5X8"/>
<evidence type="ECO:0000256" key="1">
    <source>
        <dbReference type="SAM" id="MobiDB-lite"/>
    </source>
</evidence>
<comment type="caution">
    <text evidence="2">The sequence shown here is derived from an EMBL/GenBank/DDBJ whole genome shotgun (WGS) entry which is preliminary data.</text>
</comment>
<accession>W4Q5X8</accession>
<reference evidence="2" key="1">
    <citation type="journal article" date="2014" name="Genome Announc.">
        <title>Draft Genome Sequences of Three Alkaliphilic Bacillus Strains, Bacillus wakoensis JCM 9140T, Bacillus akibai JCM 9157T, and Bacillus hemicellulosilyticus JCM 9152T.</title>
        <authorList>
            <person name="Yuki M."/>
            <person name="Oshima K."/>
            <person name="Suda W."/>
            <person name="Oshida Y."/>
            <person name="Kitamura K."/>
            <person name="Iida T."/>
            <person name="Hattori M."/>
            <person name="Ohkuma M."/>
        </authorList>
    </citation>
    <scope>NUCLEOTIDE SEQUENCE [LARGE SCALE GENOMIC DNA]</scope>
    <source>
        <strain evidence="2">JCM 9140</strain>
    </source>
</reference>
<keyword evidence="3" id="KW-1185">Reference proteome</keyword>
<dbReference type="EMBL" id="BAUT01000031">
    <property type="protein sequence ID" value="GAE26779.1"/>
    <property type="molecule type" value="Genomic_DNA"/>
</dbReference>
<protein>
    <submittedName>
        <fullName evidence="2">Uncharacterized protein</fullName>
    </submittedName>
</protein>
<dbReference type="RefSeq" id="WP_166485463.1">
    <property type="nucleotide sequence ID" value="NZ_BAUT01000031.1"/>
</dbReference>
<evidence type="ECO:0000313" key="3">
    <source>
        <dbReference type="Proteomes" id="UP000018890"/>
    </source>
</evidence>
<evidence type="ECO:0000313" key="2">
    <source>
        <dbReference type="EMBL" id="GAE26779.1"/>
    </source>
</evidence>
<organism evidence="2 3">
    <name type="scientific">Halalkalibacter wakoensis JCM 9140</name>
    <dbReference type="NCBI Taxonomy" id="1236970"/>
    <lineage>
        <taxon>Bacteria</taxon>
        <taxon>Bacillati</taxon>
        <taxon>Bacillota</taxon>
        <taxon>Bacilli</taxon>
        <taxon>Bacillales</taxon>
        <taxon>Bacillaceae</taxon>
        <taxon>Halalkalibacter</taxon>
    </lineage>
</organism>
<dbReference type="Proteomes" id="UP000018890">
    <property type="component" value="Unassembled WGS sequence"/>
</dbReference>
<proteinExistence type="predicted"/>
<sequence>MATGKSFNHKRKGHPGAFPKGSEERQPKHNIEEEGYLVEKEAFKNRVTEE</sequence>